<evidence type="ECO:0000259" key="1">
    <source>
        <dbReference type="Pfam" id="PF06605"/>
    </source>
</evidence>
<name>A0A9D2SNR8_9FIRM</name>
<evidence type="ECO:0000313" key="2">
    <source>
        <dbReference type="EMBL" id="HJC16062.1"/>
    </source>
</evidence>
<sequence length="689" mass="78180">MYQVLIDGRDLYYPGDEEYTVSDAIVKLQLNDSGTFECNVPVTNPEYANIKNRISMIQVLKDNEEIFYGEVRESEKDFYRTKQVYAVGELAFLFDSIQPPARYQNITPRQLLETWLNIHNEQVEDKKKFYVGMVTVQDPNDSLYRYTNYETTLDCIREKLCDRLGGYLRIRKENGKRYLDLVTLQEYGKICEQAIEFGENLLDYAENVSASNLYTACIPQGARLDESPIEGLEAYVDITSVNDGKNYVYIEEAVNTYGWNRCVVSWDDVTQPENLKTKAENWLKDAQYESMVLNVTAADLSVLNVDLDSFCLGDYIPVYSAPHGMDRLFPVQSMELHLQSPADDRLQLGTTVKLSFTQQNQGKYQNLVEQLEQGRQVAARLQSAIDNATAMMTGSKGGYKVTEYDENGLWLRDLYMNAPSKEQATMVMQINMNGIGFSDSGYDGPYKTAWTIDGQFVADYIVSGSMSADRIHGGELLSNNYNADTGTGMRIDLDNGVIDASKLNLSDYLKYDETNTEIPLQIGGWQIKFRDIDNEYYKGPAEYWDTLDTQENGIGAKGPWIVWGGWNGQNAHDLANYNFVVTDDGTCKAMDWVTGSRAELKKDIRSYDGSGLQQVLNSAVYWYRLKNEKSKWKNKDRERVGFIIGEDYPLSDDLLDGSGGNVDLYAAIAIAYKAIQELSRQIENLKDGE</sequence>
<evidence type="ECO:0000313" key="3">
    <source>
        <dbReference type="Proteomes" id="UP000823849"/>
    </source>
</evidence>
<dbReference type="NCBIfam" id="TIGR01665">
    <property type="entry name" value="put_anti_recept"/>
    <property type="match status" value="1"/>
</dbReference>
<gene>
    <name evidence="2" type="ORF">H9705_09655</name>
</gene>
<dbReference type="EMBL" id="DWWU01000039">
    <property type="protein sequence ID" value="HJC16062.1"/>
    <property type="molecule type" value="Genomic_DNA"/>
</dbReference>
<dbReference type="InterPro" id="IPR010572">
    <property type="entry name" value="Tail_dom"/>
</dbReference>
<reference evidence="2" key="2">
    <citation type="submission" date="2021-04" db="EMBL/GenBank/DDBJ databases">
        <authorList>
            <person name="Gilroy R."/>
        </authorList>
    </citation>
    <scope>NUCLEOTIDE SEQUENCE</scope>
    <source>
        <strain evidence="2">CHK185-5351</strain>
    </source>
</reference>
<dbReference type="Proteomes" id="UP000823849">
    <property type="component" value="Unassembled WGS sequence"/>
</dbReference>
<comment type="caution">
    <text evidence="2">The sequence shown here is derived from an EMBL/GenBank/DDBJ whole genome shotgun (WGS) entry which is preliminary data.</text>
</comment>
<dbReference type="Pfam" id="PF06605">
    <property type="entry name" value="Prophage_tail"/>
    <property type="match status" value="1"/>
</dbReference>
<organism evidence="2 3">
    <name type="scientific">Candidatus Fusicatenibacter intestinigallinarum</name>
    <dbReference type="NCBI Taxonomy" id="2838598"/>
    <lineage>
        <taxon>Bacteria</taxon>
        <taxon>Bacillati</taxon>
        <taxon>Bacillota</taxon>
        <taxon>Clostridia</taxon>
        <taxon>Lachnospirales</taxon>
        <taxon>Lachnospiraceae</taxon>
        <taxon>Fusicatenibacter</taxon>
    </lineage>
</organism>
<proteinExistence type="predicted"/>
<dbReference type="AlphaFoldDB" id="A0A9D2SNR8"/>
<feature type="domain" description="Tail spike" evidence="1">
    <location>
        <begin position="96"/>
        <end position="352"/>
    </location>
</feature>
<dbReference type="InterPro" id="IPR007119">
    <property type="entry name" value="Phage_tail_spike_N"/>
</dbReference>
<reference evidence="2" key="1">
    <citation type="journal article" date="2021" name="PeerJ">
        <title>Extensive microbial diversity within the chicken gut microbiome revealed by metagenomics and culture.</title>
        <authorList>
            <person name="Gilroy R."/>
            <person name="Ravi A."/>
            <person name="Getino M."/>
            <person name="Pursley I."/>
            <person name="Horton D.L."/>
            <person name="Alikhan N.F."/>
            <person name="Baker D."/>
            <person name="Gharbi K."/>
            <person name="Hall N."/>
            <person name="Watson M."/>
            <person name="Adriaenssens E.M."/>
            <person name="Foster-Nyarko E."/>
            <person name="Jarju S."/>
            <person name="Secka A."/>
            <person name="Antonio M."/>
            <person name="Oren A."/>
            <person name="Chaudhuri R.R."/>
            <person name="La Ragione R."/>
            <person name="Hildebrand F."/>
            <person name="Pallen M.J."/>
        </authorList>
    </citation>
    <scope>NUCLEOTIDE SEQUENCE</scope>
    <source>
        <strain evidence="2">CHK185-5351</strain>
    </source>
</reference>
<protein>
    <submittedName>
        <fullName evidence="2">Phage tail protein</fullName>
    </submittedName>
</protein>
<accession>A0A9D2SNR8</accession>